<keyword evidence="2" id="KW-0732">Signal</keyword>
<dbReference type="Pfam" id="PF01522">
    <property type="entry name" value="Polysacc_deac_1"/>
    <property type="match status" value="1"/>
</dbReference>
<reference evidence="5 6" key="1">
    <citation type="submission" date="2018-06" db="EMBL/GenBank/DDBJ databases">
        <title>Thermoflavimicrobium daqus sp. nov., a thermophilic microbe isolated from Moutai-flavour Daqu.</title>
        <authorList>
            <person name="Wang X."/>
            <person name="Zhou H."/>
        </authorList>
    </citation>
    <scope>NUCLEOTIDE SEQUENCE [LARGE SCALE GENOMIC DNA]</scope>
    <source>
        <strain evidence="5 6">FBKL4.011</strain>
    </source>
</reference>
<feature type="domain" description="NodB homology" evidence="4">
    <location>
        <begin position="257"/>
        <end position="333"/>
    </location>
</feature>
<dbReference type="PANTHER" id="PTHR34216:SF3">
    <property type="entry name" value="POLY-BETA-1,6-N-ACETYL-D-GLUCOSAMINE N-DEACETYLASE"/>
    <property type="match status" value="1"/>
</dbReference>
<dbReference type="Gene3D" id="3.20.20.370">
    <property type="entry name" value="Glycoside hydrolase/deacetylase"/>
    <property type="match status" value="1"/>
</dbReference>
<evidence type="ECO:0000256" key="2">
    <source>
        <dbReference type="ARBA" id="ARBA00022729"/>
    </source>
</evidence>
<keyword evidence="3" id="KW-0472">Membrane</keyword>
<dbReference type="InterPro" id="IPR002509">
    <property type="entry name" value="NODB_dom"/>
</dbReference>
<name>A0A364K4W7_9BACL</name>
<dbReference type="InterPro" id="IPR011330">
    <property type="entry name" value="Glyco_hydro/deAcase_b/a-brl"/>
</dbReference>
<comment type="subcellular location">
    <subcellularLocation>
        <location evidence="1">Secreted</location>
    </subcellularLocation>
</comment>
<dbReference type="PANTHER" id="PTHR34216">
    <property type="match status" value="1"/>
</dbReference>
<organism evidence="5 6">
    <name type="scientific">Thermoflavimicrobium daqui</name>
    <dbReference type="NCBI Taxonomy" id="2137476"/>
    <lineage>
        <taxon>Bacteria</taxon>
        <taxon>Bacillati</taxon>
        <taxon>Bacillota</taxon>
        <taxon>Bacilli</taxon>
        <taxon>Bacillales</taxon>
        <taxon>Thermoactinomycetaceae</taxon>
        <taxon>Thermoflavimicrobium</taxon>
    </lineage>
</organism>
<evidence type="ECO:0000259" key="4">
    <source>
        <dbReference type="Pfam" id="PF01522"/>
    </source>
</evidence>
<evidence type="ECO:0000313" key="5">
    <source>
        <dbReference type="EMBL" id="RAL24402.1"/>
    </source>
</evidence>
<dbReference type="AlphaFoldDB" id="A0A364K4W7"/>
<feature type="transmembrane region" description="Helical" evidence="3">
    <location>
        <begin position="6"/>
        <end position="26"/>
    </location>
</feature>
<accession>A0A364K4W7</accession>
<keyword evidence="6" id="KW-1185">Reference proteome</keyword>
<dbReference type="SUPFAM" id="SSF88713">
    <property type="entry name" value="Glycoside hydrolase/deacetylase"/>
    <property type="match status" value="1"/>
</dbReference>
<comment type="caution">
    <text evidence="5">The sequence shown here is derived from an EMBL/GenBank/DDBJ whole genome shotgun (WGS) entry which is preliminary data.</text>
</comment>
<evidence type="ECO:0000256" key="3">
    <source>
        <dbReference type="SAM" id="Phobius"/>
    </source>
</evidence>
<proteinExistence type="predicted"/>
<reference evidence="5 6" key="2">
    <citation type="submission" date="2018-06" db="EMBL/GenBank/DDBJ databases">
        <authorList>
            <person name="Zhirakovskaya E."/>
        </authorList>
    </citation>
    <scope>NUCLEOTIDE SEQUENCE [LARGE SCALE GENOMIC DNA]</scope>
    <source>
        <strain evidence="5 6">FBKL4.011</strain>
    </source>
</reference>
<evidence type="ECO:0000256" key="1">
    <source>
        <dbReference type="ARBA" id="ARBA00004613"/>
    </source>
</evidence>
<sequence>MSKKFYISIVGSIIVGVIVIGILFQFSPNLSAFKKENSQDVTKDNKPIKPYQHKNLVRYKGPIEHLFFHPLIAYPKKAFRGDFQSKEMDKWFVTVTEFNRILDSLYKRNFILVNINDIYEEVDVKGKKEIQRKKLMVPKGKKPIVLSVDDLNYYQENHIDYGTVSKLVLDKNGEVATYSINEQGKKIISRKNGIIPILDDFVKQHPDFSLNGAKATLNLTGYEGILGYRTQSKNYNEETNQFDLENPHAQKERKAVQPIIKQLKETGWNFASHSYHHRDHSKQSLERLIDDSAKWKREVESLIGPTKIYVYPYGAAIPAGDPRLDHLKQLGFRIFQPVGSQTYEEYHGNAVFIDRRHADGLGMRKQAHLFTDLYDSKSILDQSRPTDPGY</sequence>
<dbReference type="RefSeq" id="WP_113658772.1">
    <property type="nucleotide sequence ID" value="NZ_KZ845666.1"/>
</dbReference>
<protein>
    <recommendedName>
        <fullName evidence="4">NodB homology domain-containing protein</fullName>
    </recommendedName>
</protein>
<dbReference type="InterPro" id="IPR051398">
    <property type="entry name" value="Polysacch_Deacetylase"/>
</dbReference>
<dbReference type="GO" id="GO:0005576">
    <property type="term" value="C:extracellular region"/>
    <property type="evidence" value="ECO:0007669"/>
    <property type="project" value="UniProtKB-SubCell"/>
</dbReference>
<keyword evidence="3" id="KW-1133">Transmembrane helix</keyword>
<evidence type="ECO:0000313" key="6">
    <source>
        <dbReference type="Proteomes" id="UP000251213"/>
    </source>
</evidence>
<dbReference type="GO" id="GO:0005975">
    <property type="term" value="P:carbohydrate metabolic process"/>
    <property type="evidence" value="ECO:0007669"/>
    <property type="project" value="InterPro"/>
</dbReference>
<dbReference type="OrthoDB" id="3722973at2"/>
<dbReference type="EMBL" id="QJKK01000004">
    <property type="protein sequence ID" value="RAL24402.1"/>
    <property type="molecule type" value="Genomic_DNA"/>
</dbReference>
<keyword evidence="3" id="KW-0812">Transmembrane</keyword>
<gene>
    <name evidence="5" type="ORF">DL897_08740</name>
</gene>
<dbReference type="Proteomes" id="UP000251213">
    <property type="component" value="Unassembled WGS sequence"/>
</dbReference>
<dbReference type="GO" id="GO:0016810">
    <property type="term" value="F:hydrolase activity, acting on carbon-nitrogen (but not peptide) bonds"/>
    <property type="evidence" value="ECO:0007669"/>
    <property type="project" value="InterPro"/>
</dbReference>